<gene>
    <name evidence="1" type="ORF">M440DRAFT_1127739</name>
</gene>
<name>A0A2T4CG07_TRILO</name>
<evidence type="ECO:0000313" key="1">
    <source>
        <dbReference type="EMBL" id="PTB80486.1"/>
    </source>
</evidence>
<keyword evidence="2" id="KW-1185">Reference proteome</keyword>
<dbReference type="Proteomes" id="UP000240760">
    <property type="component" value="Unassembled WGS sequence"/>
</dbReference>
<dbReference type="EMBL" id="KZ679127">
    <property type="protein sequence ID" value="PTB80486.1"/>
    <property type="molecule type" value="Genomic_DNA"/>
</dbReference>
<evidence type="ECO:0000313" key="2">
    <source>
        <dbReference type="Proteomes" id="UP000240760"/>
    </source>
</evidence>
<sequence>MMRPLGDIFSASGRKPYLRGFILCDGRPDSDILPLELWLAGCQRDRSHHSEELHCISLLLATGSDHITSPDSTVSGSHRDAA</sequence>
<dbReference type="AlphaFoldDB" id="A0A2T4CG07"/>
<reference evidence="1 2" key="1">
    <citation type="submission" date="2016-07" db="EMBL/GenBank/DDBJ databases">
        <title>Multiple horizontal gene transfer events from other fungi enriched the ability of initially mycotrophic Trichoderma (Ascomycota) to feed on dead plant biomass.</title>
        <authorList>
            <consortium name="DOE Joint Genome Institute"/>
            <person name="Aerts A."/>
            <person name="Atanasova L."/>
            <person name="Chenthamara K."/>
            <person name="Zhang J."/>
            <person name="Grujic M."/>
            <person name="Henrissat B."/>
            <person name="Kuo A."/>
            <person name="Salamov A."/>
            <person name="Lipzen A."/>
            <person name="Labutti K."/>
            <person name="Barry K."/>
            <person name="Miao Y."/>
            <person name="Rahimi M.J."/>
            <person name="Shen Q."/>
            <person name="Grigoriev I.V."/>
            <person name="Kubicek C.P."/>
            <person name="Druzhinina I.S."/>
        </authorList>
    </citation>
    <scope>NUCLEOTIDE SEQUENCE [LARGE SCALE GENOMIC DNA]</scope>
    <source>
        <strain evidence="1 2">ATCC 18648</strain>
    </source>
</reference>
<proteinExistence type="predicted"/>
<organism evidence="1 2">
    <name type="scientific">Trichoderma longibrachiatum ATCC 18648</name>
    <dbReference type="NCBI Taxonomy" id="983965"/>
    <lineage>
        <taxon>Eukaryota</taxon>
        <taxon>Fungi</taxon>
        <taxon>Dikarya</taxon>
        <taxon>Ascomycota</taxon>
        <taxon>Pezizomycotina</taxon>
        <taxon>Sordariomycetes</taxon>
        <taxon>Hypocreomycetidae</taxon>
        <taxon>Hypocreales</taxon>
        <taxon>Hypocreaceae</taxon>
        <taxon>Trichoderma</taxon>
    </lineage>
</organism>
<protein>
    <submittedName>
        <fullName evidence="1">Uncharacterized protein</fullName>
    </submittedName>
</protein>
<accession>A0A2T4CG07</accession>